<keyword evidence="3 5" id="KW-1133">Transmembrane helix</keyword>
<keyword evidence="2 5" id="KW-0812">Transmembrane</keyword>
<feature type="transmembrane region" description="Helical" evidence="5">
    <location>
        <begin position="317"/>
        <end position="337"/>
    </location>
</feature>
<sequence length="398" mass="44211">MQWLLLLLLISLPPGHLTRFEAGNGVALYPQDLVAAAMLLWSVVRRFRGRRLRPELLQPVLLFTAAALLSLIFAAVSHSLTQLLVGKLYLLRWLAYAGIYFFALDFRSSGKKITVLNRQYGIREALLLSGLALTVFGLTQYLIIPDLTQLKWLGWDDHFYRLVGTFLDPGFTGVMLILTLFLGLEVKLGKLVKFLAVGLPLVALPLTYSRASYLALFAAGLVYLLAKKKAKIALATGGIFLLALPLLPRPGGEGVNLTRLYSITSRMESWRNALVIASDHPIFGVGFNLLRYAQRDYGWLDEDWQTSHGGAGIENSYLFVLATTGIVGLAVYLNLLVRMFMLGKRALGRGKIPRPAILASLTAVSVSALFNNTWFYPWIMAWIWLLLADEEAGKLLKA</sequence>
<accession>A0A1G1VZN6</accession>
<organism evidence="7 8">
    <name type="scientific">Candidatus Chisholmbacteria bacterium RIFCSPLOWO2_01_FULL_49_14</name>
    <dbReference type="NCBI Taxonomy" id="1797593"/>
    <lineage>
        <taxon>Bacteria</taxon>
        <taxon>Candidatus Chisholmiibacteriota</taxon>
    </lineage>
</organism>
<feature type="transmembrane region" description="Helical" evidence="5">
    <location>
        <begin position="159"/>
        <end position="182"/>
    </location>
</feature>
<dbReference type="InterPro" id="IPR051533">
    <property type="entry name" value="WaaL-like"/>
</dbReference>
<feature type="transmembrane region" description="Helical" evidence="5">
    <location>
        <begin position="232"/>
        <end position="248"/>
    </location>
</feature>
<dbReference type="Proteomes" id="UP000176723">
    <property type="component" value="Unassembled WGS sequence"/>
</dbReference>
<dbReference type="InterPro" id="IPR007016">
    <property type="entry name" value="O-antigen_ligase-rel_domated"/>
</dbReference>
<evidence type="ECO:0000256" key="3">
    <source>
        <dbReference type="ARBA" id="ARBA00022989"/>
    </source>
</evidence>
<feature type="transmembrane region" description="Helical" evidence="5">
    <location>
        <begin position="194"/>
        <end position="226"/>
    </location>
</feature>
<evidence type="ECO:0000256" key="5">
    <source>
        <dbReference type="SAM" id="Phobius"/>
    </source>
</evidence>
<evidence type="ECO:0000313" key="8">
    <source>
        <dbReference type="Proteomes" id="UP000176723"/>
    </source>
</evidence>
<evidence type="ECO:0000313" key="7">
    <source>
        <dbReference type="EMBL" id="OGY20878.1"/>
    </source>
</evidence>
<evidence type="ECO:0000256" key="4">
    <source>
        <dbReference type="ARBA" id="ARBA00023136"/>
    </source>
</evidence>
<evidence type="ECO:0000256" key="1">
    <source>
        <dbReference type="ARBA" id="ARBA00004141"/>
    </source>
</evidence>
<dbReference type="PANTHER" id="PTHR37422">
    <property type="entry name" value="TEICHURONIC ACID BIOSYNTHESIS PROTEIN TUAE"/>
    <property type="match status" value="1"/>
</dbReference>
<protein>
    <recommendedName>
        <fullName evidence="6">O-antigen ligase-related domain-containing protein</fullName>
    </recommendedName>
</protein>
<dbReference type="AlphaFoldDB" id="A0A1G1VZN6"/>
<name>A0A1G1VZN6_9BACT</name>
<feature type="transmembrane region" description="Helical" evidence="5">
    <location>
        <begin position="269"/>
        <end position="290"/>
    </location>
</feature>
<feature type="transmembrane region" description="Helical" evidence="5">
    <location>
        <begin position="88"/>
        <end position="104"/>
    </location>
</feature>
<reference evidence="7 8" key="1">
    <citation type="journal article" date="2016" name="Nat. Commun.">
        <title>Thousands of microbial genomes shed light on interconnected biogeochemical processes in an aquifer system.</title>
        <authorList>
            <person name="Anantharaman K."/>
            <person name="Brown C.T."/>
            <person name="Hug L.A."/>
            <person name="Sharon I."/>
            <person name="Castelle C.J."/>
            <person name="Probst A.J."/>
            <person name="Thomas B.C."/>
            <person name="Singh A."/>
            <person name="Wilkins M.J."/>
            <person name="Karaoz U."/>
            <person name="Brodie E.L."/>
            <person name="Williams K.H."/>
            <person name="Hubbard S.S."/>
            <person name="Banfield J.F."/>
        </authorList>
    </citation>
    <scope>NUCLEOTIDE SEQUENCE [LARGE SCALE GENOMIC DNA]</scope>
</reference>
<dbReference type="EMBL" id="MHCL01000020">
    <property type="protein sequence ID" value="OGY20878.1"/>
    <property type="molecule type" value="Genomic_DNA"/>
</dbReference>
<keyword evidence="4 5" id="KW-0472">Membrane</keyword>
<dbReference type="Pfam" id="PF04932">
    <property type="entry name" value="Wzy_C"/>
    <property type="match status" value="1"/>
</dbReference>
<dbReference type="GO" id="GO:0016020">
    <property type="term" value="C:membrane"/>
    <property type="evidence" value="ECO:0007669"/>
    <property type="project" value="UniProtKB-SubCell"/>
</dbReference>
<feature type="transmembrane region" description="Helical" evidence="5">
    <location>
        <begin position="125"/>
        <end position="144"/>
    </location>
</feature>
<gene>
    <name evidence="7" type="ORF">A3A65_02775</name>
</gene>
<evidence type="ECO:0000259" key="6">
    <source>
        <dbReference type="Pfam" id="PF04932"/>
    </source>
</evidence>
<dbReference type="STRING" id="1797593.A3A65_02775"/>
<feature type="transmembrane region" description="Helical" evidence="5">
    <location>
        <begin position="358"/>
        <end position="385"/>
    </location>
</feature>
<evidence type="ECO:0000256" key="2">
    <source>
        <dbReference type="ARBA" id="ARBA00022692"/>
    </source>
</evidence>
<feature type="transmembrane region" description="Helical" evidence="5">
    <location>
        <begin position="56"/>
        <end position="76"/>
    </location>
</feature>
<feature type="transmembrane region" description="Helical" evidence="5">
    <location>
        <begin position="27"/>
        <end position="44"/>
    </location>
</feature>
<proteinExistence type="predicted"/>
<comment type="caution">
    <text evidence="7">The sequence shown here is derived from an EMBL/GenBank/DDBJ whole genome shotgun (WGS) entry which is preliminary data.</text>
</comment>
<dbReference type="PANTHER" id="PTHR37422:SF23">
    <property type="entry name" value="TEICHURONIC ACID BIOSYNTHESIS PROTEIN TUAE"/>
    <property type="match status" value="1"/>
</dbReference>
<comment type="subcellular location">
    <subcellularLocation>
        <location evidence="1">Membrane</location>
        <topology evidence="1">Multi-pass membrane protein</topology>
    </subcellularLocation>
</comment>
<feature type="domain" description="O-antigen ligase-related" evidence="6">
    <location>
        <begin position="196"/>
        <end position="333"/>
    </location>
</feature>